<proteinExistence type="predicted"/>
<accession>A0A3D9KWU4</accession>
<keyword evidence="2" id="KW-1185">Reference proteome</keyword>
<dbReference type="EMBL" id="QREG01000027">
    <property type="protein sequence ID" value="RED92989.1"/>
    <property type="molecule type" value="Genomic_DNA"/>
</dbReference>
<dbReference type="Proteomes" id="UP000256779">
    <property type="component" value="Unassembled WGS sequence"/>
</dbReference>
<organism evidence="1 2">
    <name type="scientific">Marinoscillum furvescens DSM 4134</name>
    <dbReference type="NCBI Taxonomy" id="1122208"/>
    <lineage>
        <taxon>Bacteria</taxon>
        <taxon>Pseudomonadati</taxon>
        <taxon>Bacteroidota</taxon>
        <taxon>Cytophagia</taxon>
        <taxon>Cytophagales</taxon>
        <taxon>Reichenbachiellaceae</taxon>
        <taxon>Marinoscillum</taxon>
    </lineage>
</organism>
<evidence type="ECO:0000313" key="1">
    <source>
        <dbReference type="EMBL" id="RED92989.1"/>
    </source>
</evidence>
<dbReference type="AlphaFoldDB" id="A0A3D9KWU4"/>
<reference evidence="1 2" key="1">
    <citation type="submission" date="2018-07" db="EMBL/GenBank/DDBJ databases">
        <title>Genomic Encyclopedia of Type Strains, Phase IV (KMG-IV): sequencing the most valuable type-strain genomes for metagenomic binning, comparative biology and taxonomic classification.</title>
        <authorList>
            <person name="Goeker M."/>
        </authorList>
    </citation>
    <scope>NUCLEOTIDE SEQUENCE [LARGE SCALE GENOMIC DNA]</scope>
    <source>
        <strain evidence="1 2">DSM 4134</strain>
    </source>
</reference>
<sequence>MLSVFGGAMGYLFPESVTVNGKPANFEMYDYVKLGGVCILSVIRYLLFSPHFLSVKLGGQNITILDYEPEKLVNWTNVESIRKFWFVFPPLYKLKIKNEEGYYLFTTQPTYMDTGIGTADLSFMGSFIRRKKKELNI</sequence>
<name>A0A3D9KWU4_MARFU</name>
<protein>
    <submittedName>
        <fullName evidence="1">Uncharacterized protein</fullName>
    </submittedName>
</protein>
<evidence type="ECO:0000313" key="2">
    <source>
        <dbReference type="Proteomes" id="UP000256779"/>
    </source>
</evidence>
<comment type="caution">
    <text evidence="1">The sequence shown here is derived from an EMBL/GenBank/DDBJ whole genome shotgun (WGS) entry which is preliminary data.</text>
</comment>
<gene>
    <name evidence="1" type="ORF">C7460_12713</name>
</gene>